<dbReference type="AlphaFoldDB" id="A0A4Y1ZZP0"/>
<accession>A0A4Y1ZZP0</accession>
<keyword evidence="2" id="KW-1185">Reference proteome</keyword>
<proteinExistence type="predicted"/>
<name>A0A4Y1ZZP0_ARAVE</name>
<organism evidence="1 2">
    <name type="scientific">Araneus ventricosus</name>
    <name type="common">Orbweaver spider</name>
    <name type="synonym">Epeira ventricosa</name>
    <dbReference type="NCBI Taxonomy" id="182803"/>
    <lineage>
        <taxon>Eukaryota</taxon>
        <taxon>Metazoa</taxon>
        <taxon>Ecdysozoa</taxon>
        <taxon>Arthropoda</taxon>
        <taxon>Chelicerata</taxon>
        <taxon>Arachnida</taxon>
        <taxon>Araneae</taxon>
        <taxon>Araneomorphae</taxon>
        <taxon>Entelegynae</taxon>
        <taxon>Araneoidea</taxon>
        <taxon>Araneidae</taxon>
        <taxon>Araneus</taxon>
    </lineage>
</organism>
<dbReference type="Proteomes" id="UP000499080">
    <property type="component" value="Unassembled WGS sequence"/>
</dbReference>
<protein>
    <submittedName>
        <fullName evidence="1">Uncharacterized protein</fullName>
    </submittedName>
</protein>
<evidence type="ECO:0000313" key="2">
    <source>
        <dbReference type="Proteomes" id="UP000499080"/>
    </source>
</evidence>
<gene>
    <name evidence="1" type="ORF">AVEN_128145_1</name>
</gene>
<dbReference type="EMBL" id="BGPR01000002">
    <property type="protein sequence ID" value="GBL72963.1"/>
    <property type="molecule type" value="Genomic_DNA"/>
</dbReference>
<sequence>MGQGYEICRARFKYDVKPGEMSSLDFLARLHNTERFVLRSLVRKGKREPACLPSGFLSTYCGGAFGGVRIRCKFNKGVREWDIHTLTLNTSQFGEVIGELIARDSNVSLHPGKPNQSLRQAKFIFYGNYKFRSRPVALEGLDGRPTNSVNADFLFIFNSPIHCLTQSRKLVWCGSVERGASSGAVLVI</sequence>
<reference evidence="1 2" key="1">
    <citation type="journal article" date="2019" name="Sci. Rep.">
        <title>Orb-weaving spider Araneus ventricosus genome elucidates the spidroin gene catalogue.</title>
        <authorList>
            <person name="Kono N."/>
            <person name="Nakamura H."/>
            <person name="Ohtoshi R."/>
            <person name="Moran D.A.P."/>
            <person name="Shinohara A."/>
            <person name="Yoshida Y."/>
            <person name="Fujiwara M."/>
            <person name="Mori M."/>
            <person name="Tomita M."/>
            <person name="Arakawa K."/>
        </authorList>
    </citation>
    <scope>NUCLEOTIDE SEQUENCE [LARGE SCALE GENOMIC DNA]</scope>
</reference>
<comment type="caution">
    <text evidence="1">The sequence shown here is derived from an EMBL/GenBank/DDBJ whole genome shotgun (WGS) entry which is preliminary data.</text>
</comment>
<evidence type="ECO:0000313" key="1">
    <source>
        <dbReference type="EMBL" id="GBL72963.1"/>
    </source>
</evidence>